<name>A0A7J6D7M5_9TELE</name>
<protein>
    <submittedName>
        <fullName evidence="1">Uncharacterized protein</fullName>
    </submittedName>
</protein>
<accession>A0A7J6D7M5</accession>
<dbReference type="Proteomes" id="UP000579812">
    <property type="component" value="Unassembled WGS sequence"/>
</dbReference>
<gene>
    <name evidence="1" type="ORF">G5714_002660</name>
</gene>
<keyword evidence="2" id="KW-1185">Reference proteome</keyword>
<dbReference type="AlphaFoldDB" id="A0A7J6D7M5"/>
<comment type="caution">
    <text evidence="1">The sequence shown here is derived from an EMBL/GenBank/DDBJ whole genome shotgun (WGS) entry which is preliminary data.</text>
</comment>
<evidence type="ECO:0000313" key="2">
    <source>
        <dbReference type="Proteomes" id="UP000579812"/>
    </source>
</evidence>
<proteinExistence type="predicted"/>
<sequence>MIQDTDERNGVGGKGYWPTGIKEVGKSQAKIQGTKNSQNRVRYRQGEVTAATWQFYEDMHEVLGARPSLDPPVVVASFYEHPAPILMNTRSHFINCVPPEEPAYTFVKLQPVVDNVCSYQYAQNSVAA</sequence>
<evidence type="ECO:0000313" key="1">
    <source>
        <dbReference type="EMBL" id="KAF4115171.1"/>
    </source>
</evidence>
<organism evidence="1 2">
    <name type="scientific">Onychostoma macrolepis</name>
    <dbReference type="NCBI Taxonomy" id="369639"/>
    <lineage>
        <taxon>Eukaryota</taxon>
        <taxon>Metazoa</taxon>
        <taxon>Chordata</taxon>
        <taxon>Craniata</taxon>
        <taxon>Vertebrata</taxon>
        <taxon>Euteleostomi</taxon>
        <taxon>Actinopterygii</taxon>
        <taxon>Neopterygii</taxon>
        <taxon>Teleostei</taxon>
        <taxon>Ostariophysi</taxon>
        <taxon>Cypriniformes</taxon>
        <taxon>Cyprinidae</taxon>
        <taxon>Acrossocheilinae</taxon>
        <taxon>Onychostoma</taxon>
    </lineage>
</organism>
<dbReference type="EMBL" id="JAAMOB010000003">
    <property type="protein sequence ID" value="KAF4115171.1"/>
    <property type="molecule type" value="Genomic_DNA"/>
</dbReference>
<reference evidence="1 2" key="1">
    <citation type="submission" date="2020-04" db="EMBL/GenBank/DDBJ databases">
        <title>Chromosome-level genome assembly of a cyprinid fish Onychostoma macrolepis by integration of Nanopore Sequencing, Bionano and Hi-C technology.</title>
        <authorList>
            <person name="Wang D."/>
        </authorList>
    </citation>
    <scope>NUCLEOTIDE SEQUENCE [LARGE SCALE GENOMIC DNA]</scope>
    <source>
        <strain evidence="1">SWU-2019</strain>
        <tissue evidence="1">Muscle</tissue>
    </source>
</reference>